<dbReference type="EMBL" id="JAOQAV010000005">
    <property type="protein sequence ID" value="KAJ4194414.1"/>
    <property type="molecule type" value="Genomic_DNA"/>
</dbReference>
<organism evidence="1 2">
    <name type="scientific">Fusarium falciforme</name>
    <dbReference type="NCBI Taxonomy" id="195108"/>
    <lineage>
        <taxon>Eukaryota</taxon>
        <taxon>Fungi</taxon>
        <taxon>Dikarya</taxon>
        <taxon>Ascomycota</taxon>
        <taxon>Pezizomycotina</taxon>
        <taxon>Sordariomycetes</taxon>
        <taxon>Hypocreomycetidae</taxon>
        <taxon>Hypocreales</taxon>
        <taxon>Nectriaceae</taxon>
        <taxon>Fusarium</taxon>
        <taxon>Fusarium solani species complex</taxon>
    </lineage>
</organism>
<comment type="caution">
    <text evidence="1">The sequence shown here is derived from an EMBL/GenBank/DDBJ whole genome shotgun (WGS) entry which is preliminary data.</text>
</comment>
<dbReference type="AlphaFoldDB" id="A0A9W8RCN1"/>
<gene>
    <name evidence="1" type="ORF">NW755_003168</name>
</gene>
<sequence>MASQPCRWPKPIYYVAFGSTFNVGDLVKVEAVGSSLAVDLNARQVNEVTIIHDDTNTLYFQ</sequence>
<accession>A0A9W8RCN1</accession>
<reference evidence="1" key="1">
    <citation type="submission" date="2022-09" db="EMBL/GenBank/DDBJ databases">
        <title>Fusarium specimens isolated from Avocado Roots.</title>
        <authorList>
            <person name="Stajich J."/>
            <person name="Roper C."/>
            <person name="Heimlech-Rivalta G."/>
        </authorList>
    </citation>
    <scope>NUCLEOTIDE SEQUENCE</scope>
    <source>
        <strain evidence="1">A02</strain>
    </source>
</reference>
<dbReference type="Proteomes" id="UP001152087">
    <property type="component" value="Unassembled WGS sequence"/>
</dbReference>
<proteinExistence type="predicted"/>
<evidence type="ECO:0000313" key="1">
    <source>
        <dbReference type="EMBL" id="KAJ4194414.1"/>
    </source>
</evidence>
<evidence type="ECO:0000313" key="2">
    <source>
        <dbReference type="Proteomes" id="UP001152087"/>
    </source>
</evidence>
<keyword evidence="2" id="KW-1185">Reference proteome</keyword>
<name>A0A9W8RCN1_9HYPO</name>
<protein>
    <submittedName>
        <fullName evidence="1">Uncharacterized protein</fullName>
    </submittedName>
</protein>